<dbReference type="InterPro" id="IPR000873">
    <property type="entry name" value="AMP-dep_synth/lig_dom"/>
</dbReference>
<keyword evidence="2" id="KW-0436">Ligase</keyword>
<keyword evidence="6" id="KW-1185">Reference proteome</keyword>
<dbReference type="Gene3D" id="3.30.300.30">
    <property type="match status" value="1"/>
</dbReference>
<dbReference type="InterPro" id="IPR042099">
    <property type="entry name" value="ANL_N_sf"/>
</dbReference>
<comment type="similarity">
    <text evidence="1">Belongs to the ATP-dependent AMP-binding enzyme family.</text>
</comment>
<feature type="domain" description="AMP-binding enzyme C-terminal" evidence="4">
    <location>
        <begin position="396"/>
        <end position="476"/>
    </location>
</feature>
<proteinExistence type="inferred from homology"/>
<dbReference type="Proteomes" id="UP001296706">
    <property type="component" value="Unassembled WGS sequence"/>
</dbReference>
<dbReference type="EMBL" id="JAAXKY010000075">
    <property type="protein sequence ID" value="NMH79687.1"/>
    <property type="molecule type" value="Genomic_DNA"/>
</dbReference>
<evidence type="ECO:0000259" key="3">
    <source>
        <dbReference type="Pfam" id="PF00501"/>
    </source>
</evidence>
<accession>A0ABX1RI67</accession>
<gene>
    <name evidence="5" type="ORF">HF577_21660</name>
</gene>
<dbReference type="PANTHER" id="PTHR43201">
    <property type="entry name" value="ACYL-COA SYNTHETASE"/>
    <property type="match status" value="1"/>
</dbReference>
<dbReference type="Gene3D" id="3.40.50.12780">
    <property type="entry name" value="N-terminal domain of ligase-like"/>
    <property type="match status" value="1"/>
</dbReference>
<comment type="caution">
    <text evidence="5">The sequence shown here is derived from an EMBL/GenBank/DDBJ whole genome shotgun (WGS) entry which is preliminary data.</text>
</comment>
<evidence type="ECO:0000313" key="5">
    <source>
        <dbReference type="EMBL" id="NMH79687.1"/>
    </source>
</evidence>
<dbReference type="Pfam" id="PF13193">
    <property type="entry name" value="AMP-binding_C"/>
    <property type="match status" value="1"/>
</dbReference>
<dbReference type="InterPro" id="IPR025110">
    <property type="entry name" value="AMP-bd_C"/>
</dbReference>
<dbReference type="Pfam" id="PF00501">
    <property type="entry name" value="AMP-binding"/>
    <property type="match status" value="1"/>
</dbReference>
<sequence>MAIRLRGLLRSRTACNPHGLFLVDARRDRVIDNAGMAEAARAWSRELDALHVPPGARVLVDVDDPLAFAVVHLSVIAAGRCSAPVNPESTPAEELRARHVLRPVLVVTDRAARPGLRIHAGTGLPIDPIARPDAPVPDAGPPGSAALLTSGSTGAPKTVVLGEAQLLHVAAAVARHNQLTPADRGFNPLPLFHINAQVVGLLATLVSGASLVLDRRFRRTGFWPVLAAHDVTWLNAVPAVLTILSREEIPVLPPRLRFVRSASAPLAGRVRGLIAERTGVPVVESYGMTEAASQITATPLHAPVRPGSVGRPVDVELEVVDRDGVPCAPGVVGRVRIRGAGVIRGYAGGAGDERIDTAHWLDTADLGRLDDDGYLYLVGRADDVVNRGGELVYPREIEETLLDEPGVVDAVVIGRPDEVLGAVPVALVRTADELDAVAGAEFVGRLVARCATHLARYKRPAEIRLVGAFPLAPTGKVRRTELRRQLADELAATGR</sequence>
<evidence type="ECO:0000256" key="2">
    <source>
        <dbReference type="ARBA" id="ARBA00022598"/>
    </source>
</evidence>
<dbReference type="PANTHER" id="PTHR43201:SF5">
    <property type="entry name" value="MEDIUM-CHAIN ACYL-COA LIGASE ACSF2, MITOCHONDRIAL"/>
    <property type="match status" value="1"/>
</dbReference>
<feature type="domain" description="AMP-dependent synthetase/ligase" evidence="3">
    <location>
        <begin position="36"/>
        <end position="346"/>
    </location>
</feature>
<dbReference type="SUPFAM" id="SSF56801">
    <property type="entry name" value="Acetyl-CoA synthetase-like"/>
    <property type="match status" value="1"/>
</dbReference>
<reference evidence="5 6" key="1">
    <citation type="submission" date="2020-04" db="EMBL/GenBank/DDBJ databases">
        <authorList>
            <person name="Klaysubun C."/>
            <person name="Duangmal K."/>
            <person name="Lipun K."/>
        </authorList>
    </citation>
    <scope>NUCLEOTIDE SEQUENCE [LARGE SCALE GENOMIC DNA]</scope>
    <source>
        <strain evidence="5 6">JCM 11839</strain>
    </source>
</reference>
<evidence type="ECO:0000259" key="4">
    <source>
        <dbReference type="Pfam" id="PF13193"/>
    </source>
</evidence>
<evidence type="ECO:0000256" key="1">
    <source>
        <dbReference type="ARBA" id="ARBA00006432"/>
    </source>
</evidence>
<organism evidence="5 6">
    <name type="scientific">Pseudonocardia xinjiangensis</name>
    <dbReference type="NCBI Taxonomy" id="75289"/>
    <lineage>
        <taxon>Bacteria</taxon>
        <taxon>Bacillati</taxon>
        <taxon>Actinomycetota</taxon>
        <taxon>Actinomycetes</taxon>
        <taxon>Pseudonocardiales</taxon>
        <taxon>Pseudonocardiaceae</taxon>
        <taxon>Pseudonocardia</taxon>
    </lineage>
</organism>
<dbReference type="RefSeq" id="WP_169397744.1">
    <property type="nucleotide sequence ID" value="NZ_BAAAJH010000001.1"/>
</dbReference>
<evidence type="ECO:0000313" key="6">
    <source>
        <dbReference type="Proteomes" id="UP001296706"/>
    </source>
</evidence>
<name>A0ABX1RI67_9PSEU</name>
<dbReference type="InterPro" id="IPR045851">
    <property type="entry name" value="AMP-bd_C_sf"/>
</dbReference>
<protein>
    <submittedName>
        <fullName evidence="5">AMP-binding protein</fullName>
    </submittedName>
</protein>